<proteinExistence type="predicted"/>
<evidence type="ECO:0000256" key="1">
    <source>
        <dbReference type="SAM" id="MobiDB-lite"/>
    </source>
</evidence>
<dbReference type="PaxDb" id="67767-A0A0J7MS20"/>
<dbReference type="SUPFAM" id="SSF57756">
    <property type="entry name" value="Retrovirus zinc finger-like domains"/>
    <property type="match status" value="1"/>
</dbReference>
<dbReference type="AlphaFoldDB" id="A0A0J7MS20"/>
<feature type="region of interest" description="Disordered" evidence="1">
    <location>
        <begin position="1"/>
        <end position="55"/>
    </location>
</feature>
<feature type="compositionally biased region" description="Basic and acidic residues" evidence="1">
    <location>
        <begin position="188"/>
        <end position="200"/>
    </location>
</feature>
<feature type="region of interest" description="Disordered" evidence="1">
    <location>
        <begin position="235"/>
        <end position="382"/>
    </location>
</feature>
<sequence length="591" mass="63867">MAEMEKEEEHLKAERDLQENWTERLKTRSMRALLGTPGESEETTGDTPKAKDEGRNIKDLTSGEIVAELEQVEKAVMKIAGFKKGYKGTSRAVLKEVATIVTAAGKELARRTQSDECRHLEEENSRLRVELDCFKREMSELKAEVKELRRGAQPPPPPSAPAPPSPMMVSPSRSPIRKTKSSSMGGIGEKRSRLSQEVEKTQPTNIAGTEDTLVAAVLRQVGAMLDARPAVIEERLPPERNLRPPLKADESRKDPKSGPRIVSNTVVRRRGRRRGHGGGECRYEGGCLAPPGSCVFRPSPEAPEHGRELLGGRAKGGAGTGGVRNSGAGRTQKSKPPPRAADPHPKKAGGKGKGKGQTAPPNRERSVQNKGKQRKIRPPKQAAIHISMLPRGETDMDTTDSTGVDKKRTLGEVMQTVRGEIKLSDGSQITSLRPKRTVTGGILYEVPGTDSAEKADKLAIALKALLEPRGLRVTRPVKRAELRVFGLDDATTPEDVIQAVAEVGGCLAGDIKVGKINQSPVGRLGSIWVQCPASAAKKVVGSSPIPIGWIRARVEALEARPLQCFGCLGVGHTRAQCKEEVDRSGLCYRCG</sequence>
<feature type="compositionally biased region" description="Basic and acidic residues" evidence="1">
    <location>
        <begin position="7"/>
        <end position="26"/>
    </location>
</feature>
<reference evidence="2 3" key="1">
    <citation type="submission" date="2015-04" db="EMBL/GenBank/DDBJ databases">
        <title>Lasius niger genome sequencing.</title>
        <authorList>
            <person name="Konorov E.A."/>
            <person name="Nikitin M.A."/>
            <person name="Kirill M.V."/>
            <person name="Chang P."/>
        </authorList>
    </citation>
    <scope>NUCLEOTIDE SEQUENCE [LARGE SCALE GENOMIC DNA]</scope>
    <source>
        <tissue evidence="2">Whole</tissue>
    </source>
</reference>
<comment type="caution">
    <text evidence="2">The sequence shown here is derived from an EMBL/GenBank/DDBJ whole genome shotgun (WGS) entry which is preliminary data.</text>
</comment>
<protein>
    <submittedName>
        <fullName evidence="2">Gag-like protein</fullName>
    </submittedName>
</protein>
<organism evidence="2 3">
    <name type="scientific">Lasius niger</name>
    <name type="common">Black garden ant</name>
    <dbReference type="NCBI Taxonomy" id="67767"/>
    <lineage>
        <taxon>Eukaryota</taxon>
        <taxon>Metazoa</taxon>
        <taxon>Ecdysozoa</taxon>
        <taxon>Arthropoda</taxon>
        <taxon>Hexapoda</taxon>
        <taxon>Insecta</taxon>
        <taxon>Pterygota</taxon>
        <taxon>Neoptera</taxon>
        <taxon>Endopterygota</taxon>
        <taxon>Hymenoptera</taxon>
        <taxon>Apocrita</taxon>
        <taxon>Aculeata</taxon>
        <taxon>Formicoidea</taxon>
        <taxon>Formicidae</taxon>
        <taxon>Formicinae</taxon>
        <taxon>Lasius</taxon>
        <taxon>Lasius</taxon>
    </lineage>
</organism>
<dbReference type="InterPro" id="IPR036875">
    <property type="entry name" value="Znf_CCHC_sf"/>
</dbReference>
<feature type="non-terminal residue" evidence="2">
    <location>
        <position position="591"/>
    </location>
</feature>
<name>A0A0J7MS20_LASNI</name>
<dbReference type="OrthoDB" id="7615112at2759"/>
<feature type="compositionally biased region" description="Basic and acidic residues" evidence="1">
    <location>
        <begin position="235"/>
        <end position="257"/>
    </location>
</feature>
<accession>A0A0J7MS20</accession>
<feature type="region of interest" description="Disordered" evidence="1">
    <location>
        <begin position="147"/>
        <end position="206"/>
    </location>
</feature>
<evidence type="ECO:0000313" key="2">
    <source>
        <dbReference type="EMBL" id="KMQ83300.1"/>
    </source>
</evidence>
<gene>
    <name evidence="2" type="ORF">RF55_20401</name>
</gene>
<dbReference type="GO" id="GO:0008270">
    <property type="term" value="F:zinc ion binding"/>
    <property type="evidence" value="ECO:0007669"/>
    <property type="project" value="InterPro"/>
</dbReference>
<feature type="compositionally biased region" description="Pro residues" evidence="1">
    <location>
        <begin position="153"/>
        <end position="166"/>
    </location>
</feature>
<dbReference type="GO" id="GO:0003676">
    <property type="term" value="F:nucleic acid binding"/>
    <property type="evidence" value="ECO:0007669"/>
    <property type="project" value="InterPro"/>
</dbReference>
<feature type="compositionally biased region" description="Basic residues" evidence="1">
    <location>
        <begin position="267"/>
        <end position="276"/>
    </location>
</feature>
<dbReference type="EMBL" id="LBMM01020371">
    <property type="protein sequence ID" value="KMQ83300.1"/>
    <property type="molecule type" value="Genomic_DNA"/>
</dbReference>
<keyword evidence="3" id="KW-1185">Reference proteome</keyword>
<dbReference type="Proteomes" id="UP000036403">
    <property type="component" value="Unassembled WGS sequence"/>
</dbReference>
<evidence type="ECO:0000313" key="3">
    <source>
        <dbReference type="Proteomes" id="UP000036403"/>
    </source>
</evidence>
<feature type="compositionally biased region" description="Gly residues" evidence="1">
    <location>
        <begin position="313"/>
        <end position="324"/>
    </location>
</feature>